<evidence type="ECO:0000313" key="6">
    <source>
        <dbReference type="Proteomes" id="UP000217446"/>
    </source>
</evidence>
<dbReference type="InterPro" id="IPR000524">
    <property type="entry name" value="Tscrpt_reg_HTH_GntR"/>
</dbReference>
<comment type="caution">
    <text evidence="5">The sequence shown here is derived from an EMBL/GenBank/DDBJ whole genome shotgun (WGS) entry which is preliminary data.</text>
</comment>
<dbReference type="Gene3D" id="1.10.10.10">
    <property type="entry name" value="Winged helix-like DNA-binding domain superfamily/Winged helix DNA-binding domain"/>
    <property type="match status" value="1"/>
</dbReference>
<name>A0A250VE92_STROL</name>
<evidence type="ECO:0000259" key="4">
    <source>
        <dbReference type="PROSITE" id="PS50949"/>
    </source>
</evidence>
<dbReference type="Pfam" id="PF00392">
    <property type="entry name" value="GntR"/>
    <property type="match status" value="1"/>
</dbReference>
<accession>A0A250VE92</accession>
<keyword evidence="6" id="KW-1185">Reference proteome</keyword>
<evidence type="ECO:0000256" key="2">
    <source>
        <dbReference type="ARBA" id="ARBA00023125"/>
    </source>
</evidence>
<dbReference type="Proteomes" id="UP000217446">
    <property type="component" value="Unassembled WGS sequence"/>
</dbReference>
<dbReference type="EMBL" id="BDQI01000007">
    <property type="protein sequence ID" value="GAX52392.1"/>
    <property type="molecule type" value="Genomic_DNA"/>
</dbReference>
<dbReference type="RefSeq" id="WP_067367253.1">
    <property type="nucleotide sequence ID" value="NZ_BDQI01000007.1"/>
</dbReference>
<gene>
    <name evidence="5" type="ORF">SO3561_03906</name>
</gene>
<dbReference type="SUPFAM" id="SSF46785">
    <property type="entry name" value="Winged helix' DNA-binding domain"/>
    <property type="match status" value="1"/>
</dbReference>
<protein>
    <submittedName>
        <fullName evidence="5">GntR family transcriptional regulator</fullName>
    </submittedName>
</protein>
<evidence type="ECO:0000256" key="3">
    <source>
        <dbReference type="ARBA" id="ARBA00023163"/>
    </source>
</evidence>
<keyword evidence="3" id="KW-0804">Transcription</keyword>
<dbReference type="STRING" id="1963.AQJ27_14120"/>
<dbReference type="AlphaFoldDB" id="A0A250VE92"/>
<dbReference type="SMART" id="SM00345">
    <property type="entry name" value="HTH_GNTR"/>
    <property type="match status" value="1"/>
</dbReference>
<reference evidence="6" key="1">
    <citation type="submission" date="2017-05" db="EMBL/GenBank/DDBJ databases">
        <title>Streptomyces olivochromogenes NBRC 3561 whole genome shotgun sequence.</title>
        <authorList>
            <person name="Dohra H."/>
            <person name="Kodani S."/>
        </authorList>
    </citation>
    <scope>NUCLEOTIDE SEQUENCE [LARGE SCALE GENOMIC DNA]</scope>
    <source>
        <strain evidence="6">NBRC 3561</strain>
    </source>
</reference>
<dbReference type="GO" id="GO:0045892">
    <property type="term" value="P:negative regulation of DNA-templated transcription"/>
    <property type="evidence" value="ECO:0007669"/>
    <property type="project" value="TreeGrafter"/>
</dbReference>
<dbReference type="PROSITE" id="PS50949">
    <property type="entry name" value="HTH_GNTR"/>
    <property type="match status" value="1"/>
</dbReference>
<proteinExistence type="predicted"/>
<dbReference type="GO" id="GO:0003700">
    <property type="term" value="F:DNA-binding transcription factor activity"/>
    <property type="evidence" value="ECO:0007669"/>
    <property type="project" value="InterPro"/>
</dbReference>
<feature type="domain" description="HTH gntR-type" evidence="4">
    <location>
        <begin position="11"/>
        <end position="81"/>
    </location>
</feature>
<dbReference type="PANTHER" id="PTHR44846:SF17">
    <property type="entry name" value="GNTR-FAMILY TRANSCRIPTIONAL REGULATOR"/>
    <property type="match status" value="1"/>
</dbReference>
<keyword evidence="1" id="KW-0805">Transcription regulation</keyword>
<evidence type="ECO:0000313" key="5">
    <source>
        <dbReference type="EMBL" id="GAX52392.1"/>
    </source>
</evidence>
<dbReference type="CDD" id="cd07377">
    <property type="entry name" value="WHTH_GntR"/>
    <property type="match status" value="1"/>
</dbReference>
<dbReference type="GO" id="GO:0003677">
    <property type="term" value="F:DNA binding"/>
    <property type="evidence" value="ECO:0007669"/>
    <property type="project" value="UniProtKB-KW"/>
</dbReference>
<keyword evidence="2" id="KW-0238">DNA-binding</keyword>
<sequence>MDQSPEAPKQTPTAKEIAAEFREKITGPDREYAPGDQLPAARKLAKELGVQLMTVQSAFGQLRDEGLVLTQQGRGTFVRDPAVPLGTEPGSSPAFTALAAELSTIHDALHLLGERLDRLERLVGSEIPPSP</sequence>
<evidence type="ECO:0000256" key="1">
    <source>
        <dbReference type="ARBA" id="ARBA00023015"/>
    </source>
</evidence>
<dbReference type="InterPro" id="IPR036390">
    <property type="entry name" value="WH_DNA-bd_sf"/>
</dbReference>
<dbReference type="InterPro" id="IPR050679">
    <property type="entry name" value="Bact_HTH_transcr_reg"/>
</dbReference>
<dbReference type="InterPro" id="IPR036388">
    <property type="entry name" value="WH-like_DNA-bd_sf"/>
</dbReference>
<dbReference type="PANTHER" id="PTHR44846">
    <property type="entry name" value="MANNOSYL-D-GLYCERATE TRANSPORT/METABOLISM SYSTEM REPRESSOR MNGR-RELATED"/>
    <property type="match status" value="1"/>
</dbReference>
<organism evidence="5 6">
    <name type="scientific">Streptomyces olivochromogenes</name>
    <dbReference type="NCBI Taxonomy" id="1963"/>
    <lineage>
        <taxon>Bacteria</taxon>
        <taxon>Bacillati</taxon>
        <taxon>Actinomycetota</taxon>
        <taxon>Actinomycetes</taxon>
        <taxon>Kitasatosporales</taxon>
        <taxon>Streptomycetaceae</taxon>
        <taxon>Streptomyces</taxon>
    </lineage>
</organism>